<dbReference type="EMBL" id="CM042016">
    <property type="protein sequence ID" value="KAI3700923.1"/>
    <property type="molecule type" value="Genomic_DNA"/>
</dbReference>
<comment type="caution">
    <text evidence="1">The sequence shown here is derived from an EMBL/GenBank/DDBJ whole genome shotgun (WGS) entry which is preliminary data.</text>
</comment>
<gene>
    <name evidence="1" type="ORF">L2E82_45564</name>
</gene>
<sequence length="211" mass="24125">MPRSISVLDNYSINTEEEPQKEQVAQSKPKKLKSVNISREPRLASPFPQNPKKTDPTAKKGANEIPDTHCNVKYERRTKYQAELRGCRVVKHKQRMITEELELPKKRSINDDTTNKDVPQKVRRVQPRRSSITPTVPISKPAVEKQERKKTKLLYLEGLRFDGVNVEGGRPSICCWNASTMRLREELEKTSGGFGMGVIQDIVGREETQEI</sequence>
<evidence type="ECO:0000313" key="2">
    <source>
        <dbReference type="Proteomes" id="UP001055811"/>
    </source>
</evidence>
<reference evidence="1 2" key="2">
    <citation type="journal article" date="2022" name="Mol. Ecol. Resour.">
        <title>The genomes of chicory, endive, great burdock and yacon provide insights into Asteraceae paleo-polyploidization history and plant inulin production.</title>
        <authorList>
            <person name="Fan W."/>
            <person name="Wang S."/>
            <person name="Wang H."/>
            <person name="Wang A."/>
            <person name="Jiang F."/>
            <person name="Liu H."/>
            <person name="Zhao H."/>
            <person name="Xu D."/>
            <person name="Zhang Y."/>
        </authorList>
    </citation>
    <scope>NUCLEOTIDE SEQUENCE [LARGE SCALE GENOMIC DNA]</scope>
    <source>
        <strain evidence="2">cv. Punajuju</strain>
        <tissue evidence="1">Leaves</tissue>
    </source>
</reference>
<accession>A0ACB8ZUN3</accession>
<name>A0ACB8ZUN3_CICIN</name>
<organism evidence="1 2">
    <name type="scientific">Cichorium intybus</name>
    <name type="common">Chicory</name>
    <dbReference type="NCBI Taxonomy" id="13427"/>
    <lineage>
        <taxon>Eukaryota</taxon>
        <taxon>Viridiplantae</taxon>
        <taxon>Streptophyta</taxon>
        <taxon>Embryophyta</taxon>
        <taxon>Tracheophyta</taxon>
        <taxon>Spermatophyta</taxon>
        <taxon>Magnoliopsida</taxon>
        <taxon>eudicotyledons</taxon>
        <taxon>Gunneridae</taxon>
        <taxon>Pentapetalae</taxon>
        <taxon>asterids</taxon>
        <taxon>campanulids</taxon>
        <taxon>Asterales</taxon>
        <taxon>Asteraceae</taxon>
        <taxon>Cichorioideae</taxon>
        <taxon>Cichorieae</taxon>
        <taxon>Cichoriinae</taxon>
        <taxon>Cichorium</taxon>
    </lineage>
</organism>
<protein>
    <submittedName>
        <fullName evidence="1">Uncharacterized protein</fullName>
    </submittedName>
</protein>
<keyword evidence="2" id="KW-1185">Reference proteome</keyword>
<reference evidence="2" key="1">
    <citation type="journal article" date="2022" name="Mol. Ecol. Resour.">
        <title>The genomes of chicory, endive, great burdock and yacon provide insights into Asteraceae palaeo-polyploidization history and plant inulin production.</title>
        <authorList>
            <person name="Fan W."/>
            <person name="Wang S."/>
            <person name="Wang H."/>
            <person name="Wang A."/>
            <person name="Jiang F."/>
            <person name="Liu H."/>
            <person name="Zhao H."/>
            <person name="Xu D."/>
            <person name="Zhang Y."/>
        </authorList>
    </citation>
    <scope>NUCLEOTIDE SEQUENCE [LARGE SCALE GENOMIC DNA]</scope>
    <source>
        <strain evidence="2">cv. Punajuju</strain>
    </source>
</reference>
<evidence type="ECO:0000313" key="1">
    <source>
        <dbReference type="EMBL" id="KAI3700923.1"/>
    </source>
</evidence>
<dbReference type="Proteomes" id="UP001055811">
    <property type="component" value="Linkage Group LG08"/>
</dbReference>
<proteinExistence type="predicted"/>